<reference evidence="2 3" key="1">
    <citation type="submission" date="2020-08" db="EMBL/GenBank/DDBJ databases">
        <title>Sequencing the genomes of 1000 actinobacteria strains.</title>
        <authorList>
            <person name="Klenk H.-P."/>
        </authorList>
    </citation>
    <scope>NUCLEOTIDE SEQUENCE [LARGE SCALE GENOMIC DNA]</scope>
    <source>
        <strain evidence="2 3">DSM 44230</strain>
    </source>
</reference>
<name>A0A7W7CGR5_9PSEU</name>
<feature type="domain" description="Mycothiol-dependent maleylpyruvate isomerase metal-binding" evidence="1">
    <location>
        <begin position="23"/>
        <end position="135"/>
    </location>
</feature>
<protein>
    <submittedName>
        <fullName evidence="2">Uncharacterized protein (TIGR03086 family)</fullName>
    </submittedName>
</protein>
<gene>
    <name evidence="2" type="ORF">HNR67_007055</name>
</gene>
<dbReference type="Gene3D" id="1.20.120.450">
    <property type="entry name" value="dinb family like domain"/>
    <property type="match status" value="1"/>
</dbReference>
<dbReference type="EMBL" id="JACHMH010000001">
    <property type="protein sequence ID" value="MBB4680937.1"/>
    <property type="molecule type" value="Genomic_DNA"/>
</dbReference>
<dbReference type="GO" id="GO:0046872">
    <property type="term" value="F:metal ion binding"/>
    <property type="evidence" value="ECO:0007669"/>
    <property type="project" value="InterPro"/>
</dbReference>
<dbReference type="AlphaFoldDB" id="A0A7W7CGR5"/>
<sequence>MTGTGGAPLLGGVDLLERAVRYAMGGLDLVTPATLTWPTPCPDWDVRALLHHLEDSLAALAEAADLGQVALTPARREQPAADLVGSLRRHAARLVRSWRRRDGPDLVAVAGCPVTATLVVVTGAVEIAVHGWDLAVACDGDHPLPESLARELLALVPLFVTAADRPHRFGPVTHEGPDAGAGEFLLAYLGRDPAWRGRSRWSA</sequence>
<organism evidence="2 3">
    <name type="scientific">Crossiella cryophila</name>
    <dbReference type="NCBI Taxonomy" id="43355"/>
    <lineage>
        <taxon>Bacteria</taxon>
        <taxon>Bacillati</taxon>
        <taxon>Actinomycetota</taxon>
        <taxon>Actinomycetes</taxon>
        <taxon>Pseudonocardiales</taxon>
        <taxon>Pseudonocardiaceae</taxon>
        <taxon>Crossiella</taxon>
    </lineage>
</organism>
<dbReference type="NCBIfam" id="TIGR03086">
    <property type="entry name" value="TIGR03086 family metal-binding protein"/>
    <property type="match status" value="1"/>
</dbReference>
<dbReference type="RefSeq" id="WP_185007102.1">
    <property type="nucleotide sequence ID" value="NZ_BAAAUI010000030.1"/>
</dbReference>
<keyword evidence="3" id="KW-1185">Reference proteome</keyword>
<evidence type="ECO:0000313" key="3">
    <source>
        <dbReference type="Proteomes" id="UP000533598"/>
    </source>
</evidence>
<dbReference type="NCBIfam" id="TIGR03083">
    <property type="entry name" value="maleylpyruvate isomerase family mycothiol-dependent enzyme"/>
    <property type="match status" value="1"/>
</dbReference>
<proteinExistence type="predicted"/>
<evidence type="ECO:0000313" key="2">
    <source>
        <dbReference type="EMBL" id="MBB4680937.1"/>
    </source>
</evidence>
<accession>A0A7W7CGR5</accession>
<dbReference type="InterPro" id="IPR017520">
    <property type="entry name" value="CHP03086"/>
</dbReference>
<evidence type="ECO:0000259" key="1">
    <source>
        <dbReference type="Pfam" id="PF11716"/>
    </source>
</evidence>
<dbReference type="Pfam" id="PF11716">
    <property type="entry name" value="MDMPI_N"/>
    <property type="match status" value="1"/>
</dbReference>
<dbReference type="InterPro" id="IPR034660">
    <property type="entry name" value="DinB/YfiT-like"/>
</dbReference>
<dbReference type="Proteomes" id="UP000533598">
    <property type="component" value="Unassembled WGS sequence"/>
</dbReference>
<dbReference type="InterPro" id="IPR017517">
    <property type="entry name" value="Maleyloyr_isom"/>
</dbReference>
<dbReference type="SUPFAM" id="SSF109854">
    <property type="entry name" value="DinB/YfiT-like putative metalloenzymes"/>
    <property type="match status" value="1"/>
</dbReference>
<comment type="caution">
    <text evidence="2">The sequence shown here is derived from an EMBL/GenBank/DDBJ whole genome shotgun (WGS) entry which is preliminary data.</text>
</comment>
<dbReference type="InterPro" id="IPR024344">
    <property type="entry name" value="MDMPI_metal-binding"/>
</dbReference>